<evidence type="ECO:0000256" key="4">
    <source>
        <dbReference type="SAM" id="Coils"/>
    </source>
</evidence>
<feature type="region of interest" description="Disordered" evidence="5">
    <location>
        <begin position="873"/>
        <end position="892"/>
    </location>
</feature>
<proteinExistence type="inferred from homology"/>
<dbReference type="GO" id="GO:0030015">
    <property type="term" value="C:CCR4-NOT core complex"/>
    <property type="evidence" value="ECO:0007669"/>
    <property type="project" value="InterPro"/>
</dbReference>
<dbReference type="Gene3D" id="2.30.30.1020">
    <property type="entry name" value="CCR4-NOT complex subunit 2/3/5, C-terminal domain"/>
    <property type="match status" value="1"/>
</dbReference>
<dbReference type="STRING" id="131310.A0A0N4Z7S6"/>
<evidence type="ECO:0000259" key="6">
    <source>
        <dbReference type="Pfam" id="PF04153"/>
    </source>
</evidence>
<evidence type="ECO:0000256" key="1">
    <source>
        <dbReference type="ARBA" id="ARBA00007682"/>
    </source>
</evidence>
<evidence type="ECO:0000256" key="2">
    <source>
        <dbReference type="ARBA" id="ARBA00023015"/>
    </source>
</evidence>
<dbReference type="AlphaFoldDB" id="A0A0N4Z7S6"/>
<dbReference type="InterPro" id="IPR007282">
    <property type="entry name" value="NOT2/3/5_C"/>
</dbReference>
<evidence type="ECO:0000313" key="7">
    <source>
        <dbReference type="Proteomes" id="UP000038045"/>
    </source>
</evidence>
<dbReference type="InterPro" id="IPR040168">
    <property type="entry name" value="Not2/3/5"/>
</dbReference>
<dbReference type="Pfam" id="PF04153">
    <property type="entry name" value="NOT2_3_5_C"/>
    <property type="match status" value="1"/>
</dbReference>
<organism evidence="7 8">
    <name type="scientific">Parastrongyloides trichosuri</name>
    <name type="common">Possum-specific nematode worm</name>
    <dbReference type="NCBI Taxonomy" id="131310"/>
    <lineage>
        <taxon>Eukaryota</taxon>
        <taxon>Metazoa</taxon>
        <taxon>Ecdysozoa</taxon>
        <taxon>Nematoda</taxon>
        <taxon>Chromadorea</taxon>
        <taxon>Rhabditida</taxon>
        <taxon>Tylenchina</taxon>
        <taxon>Panagrolaimomorpha</taxon>
        <taxon>Strongyloidoidea</taxon>
        <taxon>Strongyloididae</taxon>
        <taxon>Parastrongyloides</taxon>
    </lineage>
</organism>
<feature type="compositionally biased region" description="Polar residues" evidence="5">
    <location>
        <begin position="877"/>
        <end position="892"/>
    </location>
</feature>
<feature type="domain" description="NOT2/NOT3/NOT5 C-terminal" evidence="6">
    <location>
        <begin position="238"/>
        <end position="356"/>
    </location>
</feature>
<dbReference type="PANTHER" id="PTHR23326">
    <property type="entry name" value="CCR4 NOT-RELATED"/>
    <property type="match status" value="1"/>
</dbReference>
<feature type="coiled-coil region" evidence="4">
    <location>
        <begin position="592"/>
        <end position="619"/>
    </location>
</feature>
<keyword evidence="7" id="KW-1185">Reference proteome</keyword>
<comment type="similarity">
    <text evidence="1">Belongs to the CNOT2/3/5 family.</text>
</comment>
<evidence type="ECO:0000256" key="5">
    <source>
        <dbReference type="SAM" id="MobiDB-lite"/>
    </source>
</evidence>
<dbReference type="Proteomes" id="UP000038045">
    <property type="component" value="Unplaced"/>
</dbReference>
<keyword evidence="2" id="KW-0805">Transcription regulation</keyword>
<dbReference type="GO" id="GO:0006355">
    <property type="term" value="P:regulation of DNA-templated transcription"/>
    <property type="evidence" value="ECO:0007669"/>
    <property type="project" value="InterPro"/>
</dbReference>
<dbReference type="GO" id="GO:2000036">
    <property type="term" value="P:regulation of stem cell population maintenance"/>
    <property type="evidence" value="ECO:0007669"/>
    <property type="project" value="UniProtKB-ARBA"/>
</dbReference>
<sequence length="892" mass="101615">MSGKQKEFKIGDEDFPALGNVYPKTNSNNAVIADKLRQNHGEQNHVNKSETLCQKSDDTSNLKESFKGLNLNITSSLLKNYMEVILGQKKDSSSSSSSNSNQSINNNVNIVNDSFKKLILSDNNDEECEDVSSDYPCAKLYRKLVAKELSQAGFDATKILENRIEDDLIGSAGGSFEIPDFCLENGICPYGLVAFKNFYDHMQQNKEKFMSYCYKDDLSTLIDIYSPKDRKLYEEVGSIMSSNNLTPINHSVRIPLEYMISRNVPITKFPPTALSYDKLGLDTLFYIFFNCIGDNMQIGAAYELIKREWVFHNSLKTWITPVYTDPTSANNKCTDTYRIFNVLKWMEEVVTMTIDYPTDIETSSLTTPLPEIVIKYLKKKYPNHGNEAADPLAKEKYEEELIKQEKQWEKLFCSTWLRYLNAREADSISVRYLFQFCDSDVIETMIMDVKTKDDIPAKIDSKEKNSLHNTVTRYRESMTEKPISRKVLHEAVMKACSNQQQMGNFSGLPFDNVKMPNVPTEQKIEAIPLNPYQGPNSIYRPPIPDMTRYEAKVPRHMIPPNDQRLADLRETINYTYNLNLTQEEFYKVFLNANDFGAEIKKLKQEKEALQQQLQVLKPDSQFDNNSLTNSRNVYDDTRIQNSQINGGIHPYADMVSRIAARHQQQMKAEGNPALQQQQPNIDVSLMHQTQNANNIAISQQMRRDPADMSPLKDQITMMNEMMLRRHSQLNPQLLQQQSRPNPGNINQNGVSFPANPQLLNRMMNNNSISIQTTNYPTVLNQSSPQGSQQNCNTLLQNPGMPPMPPQGFQYGQMNMPNYGMPMPSIPINPNSMGYSRSNFGMLPGMNFGNVPPNFIGQGRSISQAPNNMFDSFENRIDTNGTGNNPPYYSTEN</sequence>
<keyword evidence="3" id="KW-0804">Transcription</keyword>
<protein>
    <submittedName>
        <fullName evidence="8">NOT2_3_5 domain-containing protein</fullName>
    </submittedName>
</protein>
<keyword evidence="4" id="KW-0175">Coiled coil</keyword>
<reference evidence="8" key="1">
    <citation type="submission" date="2017-02" db="UniProtKB">
        <authorList>
            <consortium name="WormBaseParasite"/>
        </authorList>
    </citation>
    <scope>IDENTIFICATION</scope>
</reference>
<evidence type="ECO:0000313" key="8">
    <source>
        <dbReference type="WBParaSite" id="PTRK_0000323700.1"/>
    </source>
</evidence>
<dbReference type="WBParaSite" id="PTRK_0000323700.1">
    <property type="protein sequence ID" value="PTRK_0000323700.1"/>
    <property type="gene ID" value="PTRK_0000323700"/>
</dbReference>
<accession>A0A0N4Z7S6</accession>
<dbReference type="InterPro" id="IPR038635">
    <property type="entry name" value="CCR4-NOT_su2/3/5_C_sf"/>
</dbReference>
<name>A0A0N4Z7S6_PARTI</name>
<evidence type="ECO:0000256" key="3">
    <source>
        <dbReference type="ARBA" id="ARBA00023163"/>
    </source>
</evidence>